<gene>
    <name evidence="1" type="ORF">FNK824_LOCUS43349</name>
</gene>
<evidence type="ECO:0000313" key="1">
    <source>
        <dbReference type="EMBL" id="CAF4382422.1"/>
    </source>
</evidence>
<proteinExistence type="predicted"/>
<protein>
    <submittedName>
        <fullName evidence="1">Uncharacterized protein</fullName>
    </submittedName>
</protein>
<organism evidence="1 2">
    <name type="scientific">Rotaria sordida</name>
    <dbReference type="NCBI Taxonomy" id="392033"/>
    <lineage>
        <taxon>Eukaryota</taxon>
        <taxon>Metazoa</taxon>
        <taxon>Spiralia</taxon>
        <taxon>Gnathifera</taxon>
        <taxon>Rotifera</taxon>
        <taxon>Eurotatoria</taxon>
        <taxon>Bdelloidea</taxon>
        <taxon>Philodinida</taxon>
        <taxon>Philodinidae</taxon>
        <taxon>Rotaria</taxon>
    </lineage>
</organism>
<evidence type="ECO:0000313" key="2">
    <source>
        <dbReference type="Proteomes" id="UP000663874"/>
    </source>
</evidence>
<accession>A0A820MXI1</accession>
<sequence>MSHNNGDNSLIEYLLEMYDNT</sequence>
<comment type="caution">
    <text evidence="1">The sequence shown here is derived from an EMBL/GenBank/DDBJ whole genome shotgun (WGS) entry which is preliminary data.</text>
</comment>
<reference evidence="1" key="1">
    <citation type="submission" date="2021-02" db="EMBL/GenBank/DDBJ databases">
        <authorList>
            <person name="Nowell W R."/>
        </authorList>
    </citation>
    <scope>NUCLEOTIDE SEQUENCE</scope>
</reference>
<dbReference type="Proteomes" id="UP000663874">
    <property type="component" value="Unassembled WGS sequence"/>
</dbReference>
<name>A0A820MXI1_9BILA</name>
<dbReference type="EMBL" id="CAJOBE010059591">
    <property type="protein sequence ID" value="CAF4382422.1"/>
    <property type="molecule type" value="Genomic_DNA"/>
</dbReference>
<dbReference type="AlphaFoldDB" id="A0A820MXI1"/>
<feature type="non-terminal residue" evidence="1">
    <location>
        <position position="21"/>
    </location>
</feature>